<evidence type="ECO:0000313" key="2">
    <source>
        <dbReference type="EMBL" id="MPM34680.1"/>
    </source>
</evidence>
<proteinExistence type="predicted"/>
<sequence length="224" mass="23718">MLDSVFTTTIGAVSVSSLLAATAVSLVLGTVAAVVHRFRNTVSKQFSITLALLPVIVQIVILLVNGNLGTGVAIAGAFSLVRFRSVPGTARDICSIFLAMVIGLAAGTGYLAVAALLVLVVGGMSLIFTVSPFGESKGGEKELKITIPENLDYTGAFDDLFTRYTHSARLDRVRTTNMGSLYQLTYRIALKDASEEKNLLDDLRCRNGNLEISCGKVSTAPDSL</sequence>
<dbReference type="Pfam" id="PF16316">
    <property type="entry name" value="DUF4956"/>
    <property type="match status" value="1"/>
</dbReference>
<evidence type="ECO:0000256" key="1">
    <source>
        <dbReference type="SAM" id="Phobius"/>
    </source>
</evidence>
<comment type="caution">
    <text evidence="2">The sequence shown here is derived from an EMBL/GenBank/DDBJ whole genome shotgun (WGS) entry which is preliminary data.</text>
</comment>
<keyword evidence="1" id="KW-0812">Transmembrane</keyword>
<organism evidence="2">
    <name type="scientific">bioreactor metagenome</name>
    <dbReference type="NCBI Taxonomy" id="1076179"/>
    <lineage>
        <taxon>unclassified sequences</taxon>
        <taxon>metagenomes</taxon>
        <taxon>ecological metagenomes</taxon>
    </lineage>
</organism>
<keyword evidence="1" id="KW-0472">Membrane</keyword>
<gene>
    <name evidence="2" type="ORF">SDC9_81267</name>
</gene>
<dbReference type="AlphaFoldDB" id="A0A644Z1B7"/>
<accession>A0A644Z1B7</accession>
<dbReference type="EMBL" id="VSSQ01007046">
    <property type="protein sequence ID" value="MPM34680.1"/>
    <property type="molecule type" value="Genomic_DNA"/>
</dbReference>
<reference evidence="2" key="1">
    <citation type="submission" date="2019-08" db="EMBL/GenBank/DDBJ databases">
        <authorList>
            <person name="Kucharzyk K."/>
            <person name="Murdoch R.W."/>
            <person name="Higgins S."/>
            <person name="Loffler F."/>
        </authorList>
    </citation>
    <scope>NUCLEOTIDE SEQUENCE</scope>
</reference>
<name>A0A644Z1B7_9ZZZZ</name>
<dbReference type="InterPro" id="IPR032531">
    <property type="entry name" value="DUF4956"/>
</dbReference>
<protein>
    <recommendedName>
        <fullName evidence="3">DUF4956 domain-containing protein</fullName>
    </recommendedName>
</protein>
<feature type="transmembrane region" description="Helical" evidence="1">
    <location>
        <begin position="47"/>
        <end position="75"/>
    </location>
</feature>
<keyword evidence="1" id="KW-1133">Transmembrane helix</keyword>
<feature type="transmembrane region" description="Helical" evidence="1">
    <location>
        <begin position="12"/>
        <end position="35"/>
    </location>
</feature>
<feature type="transmembrane region" description="Helical" evidence="1">
    <location>
        <begin position="95"/>
        <end position="128"/>
    </location>
</feature>
<evidence type="ECO:0008006" key="3">
    <source>
        <dbReference type="Google" id="ProtNLM"/>
    </source>
</evidence>